<evidence type="ECO:0000313" key="2">
    <source>
        <dbReference type="EMBL" id="CAG7562681.1"/>
    </source>
</evidence>
<name>A0A8J2IV61_FUSEQ</name>
<reference evidence="2" key="1">
    <citation type="submission" date="2021-05" db="EMBL/GenBank/DDBJ databases">
        <authorList>
            <person name="Khan N."/>
        </authorList>
    </citation>
    <scope>NUCLEOTIDE SEQUENCE</scope>
</reference>
<accession>A0A8J2IV61</accession>
<proteinExistence type="predicted"/>
<dbReference type="AlphaFoldDB" id="A0A8J2IV61"/>
<feature type="region of interest" description="Disordered" evidence="1">
    <location>
        <begin position="1"/>
        <end position="27"/>
    </location>
</feature>
<feature type="compositionally biased region" description="Basic residues" evidence="1">
    <location>
        <begin position="1"/>
        <end position="11"/>
    </location>
</feature>
<dbReference type="Proteomes" id="UP000693738">
    <property type="component" value="Unassembled WGS sequence"/>
</dbReference>
<feature type="compositionally biased region" description="Polar residues" evidence="1">
    <location>
        <begin position="17"/>
        <end position="27"/>
    </location>
</feature>
<evidence type="ECO:0000256" key="1">
    <source>
        <dbReference type="SAM" id="MobiDB-lite"/>
    </source>
</evidence>
<evidence type="ECO:0000313" key="3">
    <source>
        <dbReference type="Proteomes" id="UP000693738"/>
    </source>
</evidence>
<protein>
    <submittedName>
        <fullName evidence="2">Uncharacterized protein</fullName>
    </submittedName>
</protein>
<comment type="caution">
    <text evidence="2">The sequence shown here is derived from an EMBL/GenBank/DDBJ whole genome shotgun (WGS) entry which is preliminary data.</text>
</comment>
<organism evidence="2 3">
    <name type="scientific">Fusarium equiseti</name>
    <name type="common">Fusarium scirpi</name>
    <dbReference type="NCBI Taxonomy" id="61235"/>
    <lineage>
        <taxon>Eukaryota</taxon>
        <taxon>Fungi</taxon>
        <taxon>Dikarya</taxon>
        <taxon>Ascomycota</taxon>
        <taxon>Pezizomycotina</taxon>
        <taxon>Sordariomycetes</taxon>
        <taxon>Hypocreomycetidae</taxon>
        <taxon>Hypocreales</taxon>
        <taxon>Nectriaceae</taxon>
        <taxon>Fusarium</taxon>
        <taxon>Fusarium incarnatum-equiseti species complex</taxon>
    </lineage>
</organism>
<sequence length="673" mass="77361">MAPRKASRKKPAAAAKQTSANTRQTDVTKWHHNFRSVKRIFDDNNEHEELEYPDCLSESKMIKFFRLLGSRRPILLTPRRTAMSTSIKTPPRKTCNKKATVAARQTTGDDATTTNNDQLAPTKWHHNFLKDRRHSIFPTWTMVDATHEGPAMSEAEAARVAKKHQDFKYPKGILINFQFKATMGTNAELALYLAFKGVLEMNSYVDIIVADLVHQAALVETNGQAEGTDLEFQDFITAMNEDLKQHLSGQIDGADVPAKRRPNKPSPVDILNEYETNRQVRLLVDRVVQCCPKPTLIPVLNKHVTNGHSANVDMMATSPKGFILVHAVRLLLFAPQAWDKDRPYSREINSYPHRFPTPAEIGGDTEKHVANTFSMEDLHRAILLFYQLIIRRLGRAAWIGRSALTKKSQFPGYVKPEPARLADVPDVPISGTARLRLAEAVQMEDVAIFQREIRARAREYTRQLREREREEGRIPFPRERLAEAANLEESMLTEREIRSRKRERARELRELAREEGRLPDPGAVLPPPTRMPQFHWLAWMRSMSAQSSWRWHSQHGRSRSKFHSRPCAAQRIYEPSRSNVVTDFLLDHPDQQEEVMRLSRFQYNLEHTLASIQPTQDQDLNGICRQCDITPWPDLKLYREENGRFVQPLKPHQVDGKSSVDIHTLFRIIELTD</sequence>
<gene>
    <name evidence="2" type="ORF">FEQUK3_LOCUS8374</name>
</gene>
<dbReference type="EMBL" id="CAJSTJ010000151">
    <property type="protein sequence ID" value="CAG7562681.1"/>
    <property type="molecule type" value="Genomic_DNA"/>
</dbReference>